<organism evidence="2">
    <name type="scientific">Oryza glumipatula</name>
    <dbReference type="NCBI Taxonomy" id="40148"/>
    <lineage>
        <taxon>Eukaryota</taxon>
        <taxon>Viridiplantae</taxon>
        <taxon>Streptophyta</taxon>
        <taxon>Embryophyta</taxon>
        <taxon>Tracheophyta</taxon>
        <taxon>Spermatophyta</taxon>
        <taxon>Magnoliopsida</taxon>
        <taxon>Liliopsida</taxon>
        <taxon>Poales</taxon>
        <taxon>Poaceae</taxon>
        <taxon>BOP clade</taxon>
        <taxon>Oryzoideae</taxon>
        <taxon>Oryzeae</taxon>
        <taxon>Oryzinae</taxon>
        <taxon>Oryza</taxon>
    </lineage>
</organism>
<reference evidence="2" key="2">
    <citation type="submission" date="2018-05" db="EMBL/GenBank/DDBJ databases">
        <title>OgluRS3 (Oryza glumaepatula Reference Sequence Version 3).</title>
        <authorList>
            <person name="Zhang J."/>
            <person name="Kudrna D."/>
            <person name="Lee S."/>
            <person name="Talag J."/>
            <person name="Welchert J."/>
            <person name="Wing R.A."/>
        </authorList>
    </citation>
    <scope>NUCLEOTIDE SEQUENCE [LARGE SCALE GENOMIC DNA]</scope>
</reference>
<accession>A0A0E0AGU0</accession>
<evidence type="ECO:0000256" key="1">
    <source>
        <dbReference type="SAM" id="MobiDB-lite"/>
    </source>
</evidence>
<feature type="region of interest" description="Disordered" evidence="1">
    <location>
        <begin position="44"/>
        <end position="66"/>
    </location>
</feature>
<dbReference type="AlphaFoldDB" id="A0A0E0AGU0"/>
<evidence type="ECO:0000313" key="3">
    <source>
        <dbReference type="Proteomes" id="UP000026961"/>
    </source>
</evidence>
<name>A0A0E0AGU0_9ORYZ</name>
<feature type="region of interest" description="Disordered" evidence="1">
    <location>
        <begin position="1"/>
        <end position="21"/>
    </location>
</feature>
<feature type="compositionally biased region" description="Low complexity" evidence="1">
    <location>
        <begin position="151"/>
        <end position="162"/>
    </location>
</feature>
<keyword evidence="3" id="KW-1185">Reference proteome</keyword>
<evidence type="ECO:0000313" key="2">
    <source>
        <dbReference type="EnsemblPlants" id="OGLUM07G05580.1"/>
    </source>
</evidence>
<feature type="compositionally biased region" description="Gly residues" evidence="1">
    <location>
        <begin position="180"/>
        <end position="195"/>
    </location>
</feature>
<protein>
    <submittedName>
        <fullName evidence="2">Uncharacterized protein</fullName>
    </submittedName>
</protein>
<dbReference type="Gramene" id="OGLUM07G05580.1">
    <property type="protein sequence ID" value="OGLUM07G05580.1"/>
    <property type="gene ID" value="OGLUM07G05580"/>
</dbReference>
<dbReference type="Proteomes" id="UP000026961">
    <property type="component" value="Chromosome 7"/>
</dbReference>
<proteinExistence type="predicted"/>
<dbReference type="EnsemblPlants" id="OGLUM07G05580.1">
    <property type="protein sequence ID" value="OGLUM07G05580.1"/>
    <property type="gene ID" value="OGLUM07G05580"/>
</dbReference>
<reference evidence="2" key="1">
    <citation type="submission" date="2015-04" db="UniProtKB">
        <authorList>
            <consortium name="EnsemblPlants"/>
        </authorList>
    </citation>
    <scope>IDENTIFICATION</scope>
</reference>
<feature type="compositionally biased region" description="Gly residues" evidence="1">
    <location>
        <begin position="52"/>
        <end position="63"/>
    </location>
</feature>
<sequence>MGFGSESDRSGVVWSPWPVASGSGWVTETSGSVWLPPCSRPRHDTARLREQGPGGGRWGGGGARQERRCCIRRRRRGIRGERRRRENGKAQLPVCPNAAAARRRGCGRGVDDEERRGVTQGRKRARWWKEEGGGRRATRTMAIAPQWDPVGTRGTPTPTPTRRGSRQEERTWANGMWCKSGGGGGGVGEGAGKRGGIYPTGRERLSLDSPLLRFLQRRFLASTASSSESES</sequence>
<dbReference type="HOGENOM" id="CLU_1201448_0_0_1"/>
<feature type="region of interest" description="Disordered" evidence="1">
    <location>
        <begin position="147"/>
        <end position="203"/>
    </location>
</feature>